<dbReference type="Gene3D" id="2.40.128.630">
    <property type="match status" value="1"/>
</dbReference>
<dbReference type="CDD" id="cd07473">
    <property type="entry name" value="Peptidases_S8_Subtilisin_like"/>
    <property type="match status" value="1"/>
</dbReference>
<evidence type="ECO:0000259" key="6">
    <source>
        <dbReference type="Pfam" id="PF00082"/>
    </source>
</evidence>
<dbReference type="PANTHER" id="PTHR43399:SF4">
    <property type="entry name" value="CELL WALL-ASSOCIATED PROTEASE"/>
    <property type="match status" value="1"/>
</dbReference>
<dbReference type="Gene3D" id="2.130.10.10">
    <property type="entry name" value="YVTN repeat-like/Quinoprotein amine dehydrogenase"/>
    <property type="match status" value="1"/>
</dbReference>
<dbReference type="Proteomes" id="UP001218638">
    <property type="component" value="Chromosome"/>
</dbReference>
<keyword evidence="2 5" id="KW-0645">Protease</keyword>
<name>A0AAE9ZQ81_9BACT</name>
<feature type="domain" description="Peptidase S8/S53" evidence="6">
    <location>
        <begin position="173"/>
        <end position="425"/>
    </location>
</feature>
<reference evidence="8" key="1">
    <citation type="submission" date="2023-03" db="EMBL/GenBank/DDBJ databases">
        <title>Lomoglobus Profundus gen. nov., sp. nov., a novel member of the phylum Verrucomicrobia, isolated from deep-marine sediment of South China Sea.</title>
        <authorList>
            <person name="Ahmad T."/>
            <person name="Ishaq S.E."/>
            <person name="Wang F."/>
        </authorList>
    </citation>
    <scope>NUCLEOTIDE SEQUENCE</scope>
    <source>
        <strain evidence="8">LMO-M01</strain>
    </source>
</reference>
<feature type="active site" description="Charge relay system" evidence="5">
    <location>
        <position position="238"/>
    </location>
</feature>
<dbReference type="Gene3D" id="3.40.50.200">
    <property type="entry name" value="Peptidase S8/S53 domain"/>
    <property type="match status" value="1"/>
</dbReference>
<dbReference type="PANTHER" id="PTHR43399">
    <property type="entry name" value="SUBTILISIN-RELATED"/>
    <property type="match status" value="1"/>
</dbReference>
<evidence type="ECO:0000256" key="3">
    <source>
        <dbReference type="ARBA" id="ARBA00022801"/>
    </source>
</evidence>
<evidence type="ECO:0000259" key="7">
    <source>
        <dbReference type="Pfam" id="PF13360"/>
    </source>
</evidence>
<dbReference type="GO" id="GO:0006508">
    <property type="term" value="P:proteolysis"/>
    <property type="evidence" value="ECO:0007669"/>
    <property type="project" value="UniProtKB-KW"/>
</dbReference>
<evidence type="ECO:0000256" key="5">
    <source>
        <dbReference type="PROSITE-ProRule" id="PRU01240"/>
    </source>
</evidence>
<dbReference type="InterPro" id="IPR015943">
    <property type="entry name" value="WD40/YVTN_repeat-like_dom_sf"/>
</dbReference>
<sequence length="1371" mass="144196">MPVARAPSRRIAVLVLITAAVASIGLAAPDSERMRTKTFSATELTQGYSNQKVVAMPRLTAGTEYNEAFEADLAAAEIAEGFEIDRVFTRLGGMRSLLLPDHLSPAAAQAQLMATGRYEFVDFDRIRRAAVLPNDPLVNDGRQWHHRNTGQSGGTVGADIGSEAAWNLRTDASNIIVAVIDTGARLTHQDLVANLWTNPGEIAGNNRDDDNNGYIDDVHGIDSRVGTGSPNDPEEDGHGTHVAGIIGAVGNNGIAGSGVAWRVQLMPLRFLGGEDGNGSGVDEIECIDYAIAKGADIINASFGQTGYYRAESEAIRRARNAGIIFVTSAGNDGLDLDLSSVYPASYAHDNIVTVGNSTRLDDEATSSNTGSGMVDLFAPGSEILSLGVADDTATLVQSGTSMAAPMVSGAIALLKAHYPADTYRSTINRLLRGVTPVTAFRGRVQTGGRLNVAGALATTDRRPFNDDFADRAVLAGEVVSVRNSLERATSEAGEPSHAGRLGRSLWFTWTAPAAGLVSIDTRGSLGDTQLSVYTGTTLSGLNLVVDNDNESAGFLTSRVNFTAASGTSYHIAVDGTSAGLLLMNLSSSAANDDFNSAQSLEGDAPLVTTTNANATAQSGEPLHATGANRKSLWYKWTAPHDGNFQVSAYSSSANPALAVYRGSRVNNLTVVGRNDDSGIDGANLNALVSFAAVEDTTYHIALDTLGEEVGEITVSVTDAIWQFTTGQNTSDPDELYLRRPTVTNVPAIGPDGTIYVGSQDAFFYALNPDGTLKWRVATDGYADSNAAAVAPDGTIHFGTYTGIAYALNPDGSERWTSNLGESSYFSAPAVAADGTVYFKQDSGTLRAFSPAGVEQWSYSVPDGEASYAGPAIAADGAILLPANDGALHAINPSGSRRWRFSPTIEDGTPDDSGIYTSPSIDANGNIYASTLNGTVFSLTANGNLRWVFRTPDAGENVSSSIALGDGRAYFASYGAFLYALDQADGTLVWKANIEAQARASSPAIASDGSVIVGSYANKLFRFDRDGELIRSWSAGNWFRSSPALADGRLYIGNGDGKVYAFDLDGIGPAAGADYPWPQYRHGPRHLGRATLESIGQIITPMPDDPGRFVNLSVRNRTTRGNGVLTAGFVLQGDVTKELVVRGVGPALSDFGVAGVVTETALEVFRSDDISAALATNRGWNSNSGDGRDLGAFELPDASDDSVVRVRFDAAVYTAQVSPRNAATEPGVALVEIYDGAVDELRTRLTNLSARTNLTANGDVTIGFVLKGATPRTLLLRAVGPGLDEFLNPATTLNDPRLTLLAGQTAEVGNDDWRGFERVRAAAETVGAFPLQNDSADAAFVISVPPGAYTARVTAPSGQSGIVLVEVYLLPE</sequence>
<dbReference type="KEGG" id="slom:PXH66_11790"/>
<feature type="active site" description="Charge relay system" evidence="5">
    <location>
        <position position="181"/>
    </location>
</feature>
<gene>
    <name evidence="8" type="ORF">PXH66_11790</name>
</gene>
<dbReference type="Pfam" id="PF00082">
    <property type="entry name" value="Peptidase_S8"/>
    <property type="match status" value="1"/>
</dbReference>
<accession>A0AAE9ZQ81</accession>
<feature type="domain" description="Pyrrolo-quinoline quinone repeat" evidence="7">
    <location>
        <begin position="977"/>
        <end position="1065"/>
    </location>
</feature>
<dbReference type="InterPro" id="IPR018391">
    <property type="entry name" value="PQQ_b-propeller_rpt"/>
</dbReference>
<feature type="active site" description="Charge relay system" evidence="5">
    <location>
        <position position="401"/>
    </location>
</feature>
<proteinExistence type="inferred from homology"/>
<evidence type="ECO:0000256" key="1">
    <source>
        <dbReference type="ARBA" id="ARBA00011073"/>
    </source>
</evidence>
<dbReference type="PROSITE" id="PS00138">
    <property type="entry name" value="SUBTILASE_SER"/>
    <property type="match status" value="1"/>
</dbReference>
<dbReference type="InterPro" id="IPR034204">
    <property type="entry name" value="PfSUB1-like_cat_dom"/>
</dbReference>
<dbReference type="GO" id="GO:0004252">
    <property type="term" value="F:serine-type endopeptidase activity"/>
    <property type="evidence" value="ECO:0007669"/>
    <property type="project" value="UniProtKB-UniRule"/>
</dbReference>
<dbReference type="InterPro" id="IPR011047">
    <property type="entry name" value="Quinoprotein_ADH-like_sf"/>
</dbReference>
<keyword evidence="9" id="KW-1185">Reference proteome</keyword>
<dbReference type="EMBL" id="CP119075">
    <property type="protein sequence ID" value="WED63015.1"/>
    <property type="molecule type" value="Genomic_DNA"/>
</dbReference>
<dbReference type="SUPFAM" id="SSF52743">
    <property type="entry name" value="Subtilisin-like"/>
    <property type="match status" value="1"/>
</dbReference>
<dbReference type="InterPro" id="IPR015500">
    <property type="entry name" value="Peptidase_S8_subtilisin-rel"/>
</dbReference>
<evidence type="ECO:0000313" key="8">
    <source>
        <dbReference type="EMBL" id="WED63015.1"/>
    </source>
</evidence>
<keyword evidence="4 5" id="KW-0720">Serine protease</keyword>
<evidence type="ECO:0000256" key="4">
    <source>
        <dbReference type="ARBA" id="ARBA00022825"/>
    </source>
</evidence>
<dbReference type="PROSITE" id="PS00137">
    <property type="entry name" value="SUBTILASE_HIS"/>
    <property type="match status" value="1"/>
</dbReference>
<dbReference type="Pfam" id="PF13360">
    <property type="entry name" value="PQQ_2"/>
    <property type="match status" value="2"/>
</dbReference>
<dbReference type="InterPro" id="IPR022398">
    <property type="entry name" value="Peptidase_S8_His-AS"/>
</dbReference>
<dbReference type="InterPro" id="IPR036852">
    <property type="entry name" value="Peptidase_S8/S53_dom_sf"/>
</dbReference>
<dbReference type="InterPro" id="IPR051048">
    <property type="entry name" value="Peptidase_S8/S53_subtilisin"/>
</dbReference>
<dbReference type="InterPro" id="IPR002372">
    <property type="entry name" value="PQQ_rpt_dom"/>
</dbReference>
<dbReference type="RefSeq" id="WP_330931689.1">
    <property type="nucleotide sequence ID" value="NZ_CP119075.1"/>
</dbReference>
<dbReference type="InterPro" id="IPR023828">
    <property type="entry name" value="Peptidase_S8_Ser-AS"/>
</dbReference>
<evidence type="ECO:0000313" key="9">
    <source>
        <dbReference type="Proteomes" id="UP001218638"/>
    </source>
</evidence>
<dbReference type="PROSITE" id="PS51892">
    <property type="entry name" value="SUBTILASE"/>
    <property type="match status" value="1"/>
</dbReference>
<organism evidence="8 9">
    <name type="scientific">Synoicihabitans lomoniglobus</name>
    <dbReference type="NCBI Taxonomy" id="2909285"/>
    <lineage>
        <taxon>Bacteria</taxon>
        <taxon>Pseudomonadati</taxon>
        <taxon>Verrucomicrobiota</taxon>
        <taxon>Opitutia</taxon>
        <taxon>Opitutales</taxon>
        <taxon>Opitutaceae</taxon>
        <taxon>Synoicihabitans</taxon>
    </lineage>
</organism>
<protein>
    <submittedName>
        <fullName evidence="8">S8 family serine peptidase</fullName>
    </submittedName>
</protein>
<evidence type="ECO:0000256" key="2">
    <source>
        <dbReference type="ARBA" id="ARBA00022670"/>
    </source>
</evidence>
<feature type="domain" description="Pyrrolo-quinoline quinone repeat" evidence="7">
    <location>
        <begin position="764"/>
        <end position="948"/>
    </location>
</feature>
<keyword evidence="3 5" id="KW-0378">Hydrolase</keyword>
<comment type="similarity">
    <text evidence="1 5">Belongs to the peptidase S8 family.</text>
</comment>
<dbReference type="PRINTS" id="PR00723">
    <property type="entry name" value="SUBTILISIN"/>
</dbReference>
<dbReference type="InterPro" id="IPR000209">
    <property type="entry name" value="Peptidase_S8/S53_dom"/>
</dbReference>
<dbReference type="Gene3D" id="2.40.10.480">
    <property type="match status" value="1"/>
</dbReference>
<dbReference type="SUPFAM" id="SSF50998">
    <property type="entry name" value="Quinoprotein alcohol dehydrogenase-like"/>
    <property type="match status" value="2"/>
</dbReference>
<dbReference type="SMART" id="SM00564">
    <property type="entry name" value="PQQ"/>
    <property type="match status" value="8"/>
</dbReference>